<proteinExistence type="predicted"/>
<accession>A4BPI4</accession>
<keyword evidence="1" id="KW-0808">Transferase</keyword>
<keyword evidence="2" id="KW-1185">Reference proteome</keyword>
<dbReference type="Proteomes" id="UP000003374">
    <property type="component" value="Unassembled WGS sequence"/>
</dbReference>
<dbReference type="EMBL" id="AAOF01000003">
    <property type="protein sequence ID" value="EAR22485.1"/>
    <property type="molecule type" value="Genomic_DNA"/>
</dbReference>
<keyword evidence="1" id="KW-0012">Acyltransferase</keyword>
<sequence length="348" mass="36629">MSVPPLAILTTGMVTGVGLSAPASCAAIRCAIDNFQETRFMDSGGEWILGCEIPLEQPWRGRTKLVKMLSLALQECLDSVPRLLDPASIPLILGVAESMRPGRIEGLDDALLLEVEAELGVRFHQSSAVIAGGRVSAVHGLKRARELLTARESDKVIVAGVDGLLTAPALAVLEARDRLLTSQNSDGFIPGEAAAAAVVELARPSQDPQLLCVGLGFGNEPASVEAEDQPLRADGLVQAIRGALAEVGTTLAATDFRITDVSGEQYGFKEAALSLSRILRERKEEYDLWHPADCIGEVGAAIGPAILGVTHTATAKAYAPGNNVLTHFGNDDGRRAAAILTYQPVKAA</sequence>
<dbReference type="eggNOG" id="COG0304">
    <property type="taxonomic scope" value="Bacteria"/>
</dbReference>
<evidence type="ECO:0000313" key="2">
    <source>
        <dbReference type="Proteomes" id="UP000003374"/>
    </source>
</evidence>
<dbReference type="HOGENOM" id="CLU_063022_0_0_6"/>
<dbReference type="SUPFAM" id="SSF53901">
    <property type="entry name" value="Thiolase-like"/>
    <property type="match status" value="2"/>
</dbReference>
<gene>
    <name evidence="1" type="ORF">NB231_12134</name>
</gene>
<organism evidence="1 2">
    <name type="scientific">Nitrococcus mobilis Nb-231</name>
    <dbReference type="NCBI Taxonomy" id="314278"/>
    <lineage>
        <taxon>Bacteria</taxon>
        <taxon>Pseudomonadati</taxon>
        <taxon>Pseudomonadota</taxon>
        <taxon>Gammaproteobacteria</taxon>
        <taxon>Chromatiales</taxon>
        <taxon>Ectothiorhodospiraceae</taxon>
        <taxon>Nitrococcus</taxon>
    </lineage>
</organism>
<name>A4BPI4_9GAMM</name>
<dbReference type="EC" id="2.3.1.41" evidence="1"/>
<dbReference type="GO" id="GO:0004315">
    <property type="term" value="F:3-oxoacyl-[acyl-carrier-protein] synthase activity"/>
    <property type="evidence" value="ECO:0007669"/>
    <property type="project" value="UniProtKB-EC"/>
</dbReference>
<protein>
    <submittedName>
        <fullName evidence="1">3-oxoacyl-(Acyl carrier protein) synthase</fullName>
        <ecNumber evidence="1">2.3.1.41</ecNumber>
    </submittedName>
</protein>
<evidence type="ECO:0000313" key="1">
    <source>
        <dbReference type="EMBL" id="EAR22485.1"/>
    </source>
</evidence>
<reference evidence="1 2" key="1">
    <citation type="submission" date="2006-02" db="EMBL/GenBank/DDBJ databases">
        <authorList>
            <person name="Waterbury J."/>
            <person name="Ferriera S."/>
            <person name="Johnson J."/>
            <person name="Kravitz S."/>
            <person name="Halpern A."/>
            <person name="Remington K."/>
            <person name="Beeson K."/>
            <person name="Tran B."/>
            <person name="Rogers Y.-H."/>
            <person name="Friedman R."/>
            <person name="Venter J.C."/>
        </authorList>
    </citation>
    <scope>NUCLEOTIDE SEQUENCE [LARGE SCALE GENOMIC DNA]</scope>
    <source>
        <strain evidence="1 2">Nb-231</strain>
    </source>
</reference>
<dbReference type="Gene3D" id="3.40.47.10">
    <property type="match status" value="1"/>
</dbReference>
<dbReference type="AlphaFoldDB" id="A4BPI4"/>
<dbReference type="RefSeq" id="WP_005002909.1">
    <property type="nucleotide sequence ID" value="NZ_CH672427.1"/>
</dbReference>
<dbReference type="InterPro" id="IPR016039">
    <property type="entry name" value="Thiolase-like"/>
</dbReference>
<dbReference type="STRING" id="314278.NB231_12134"/>
<dbReference type="NCBIfam" id="NF004798">
    <property type="entry name" value="PRK06147.1"/>
    <property type="match status" value="1"/>
</dbReference>
<comment type="caution">
    <text evidence="1">The sequence shown here is derived from an EMBL/GenBank/DDBJ whole genome shotgun (WGS) entry which is preliminary data.</text>
</comment>